<dbReference type="OrthoDB" id="2506898at2759"/>
<evidence type="ECO:0000313" key="8">
    <source>
        <dbReference type="Proteomes" id="UP000037035"/>
    </source>
</evidence>
<keyword evidence="8" id="KW-1185">Reference proteome</keyword>
<dbReference type="GO" id="GO:0000981">
    <property type="term" value="F:DNA-binding transcription factor activity, RNA polymerase II-specific"/>
    <property type="evidence" value="ECO:0007669"/>
    <property type="project" value="TreeGrafter"/>
</dbReference>
<evidence type="ECO:0000256" key="6">
    <source>
        <dbReference type="SAM" id="MobiDB-lite"/>
    </source>
</evidence>
<feature type="compositionally biased region" description="Low complexity" evidence="6">
    <location>
        <begin position="152"/>
        <end position="166"/>
    </location>
</feature>
<keyword evidence="2" id="KW-0805">Transcription regulation</keyword>
<evidence type="ECO:0000313" key="7">
    <source>
        <dbReference type="EMBL" id="KNZ62536.1"/>
    </source>
</evidence>
<proteinExistence type="predicted"/>
<dbReference type="PANTHER" id="PTHR11988">
    <property type="entry name" value="THYROTROPH EMBRYONIC FACTOR RELATED"/>
    <property type="match status" value="1"/>
</dbReference>
<dbReference type="PANTHER" id="PTHR11988:SF27">
    <property type="entry name" value="GH27708P"/>
    <property type="match status" value="1"/>
</dbReference>
<evidence type="ECO:0008006" key="9">
    <source>
        <dbReference type="Google" id="ProtNLM"/>
    </source>
</evidence>
<evidence type="ECO:0000256" key="5">
    <source>
        <dbReference type="ARBA" id="ARBA00023242"/>
    </source>
</evidence>
<name>A0A0L6VP97_9BASI</name>
<feature type="compositionally biased region" description="Low complexity" evidence="6">
    <location>
        <begin position="179"/>
        <end position="191"/>
    </location>
</feature>
<feature type="compositionally biased region" description="Polar residues" evidence="6">
    <location>
        <begin position="129"/>
        <end position="151"/>
    </location>
</feature>
<comment type="subcellular location">
    <subcellularLocation>
        <location evidence="1">Nucleus</location>
    </subcellularLocation>
</comment>
<evidence type="ECO:0000256" key="1">
    <source>
        <dbReference type="ARBA" id="ARBA00004123"/>
    </source>
</evidence>
<dbReference type="Proteomes" id="UP000037035">
    <property type="component" value="Unassembled WGS sequence"/>
</dbReference>
<accession>A0A0L6VP97</accession>
<evidence type="ECO:0000256" key="3">
    <source>
        <dbReference type="ARBA" id="ARBA00023125"/>
    </source>
</evidence>
<keyword evidence="5" id="KW-0539">Nucleus</keyword>
<feature type="compositionally biased region" description="Polar residues" evidence="6">
    <location>
        <begin position="751"/>
        <end position="780"/>
    </location>
</feature>
<comment type="caution">
    <text evidence="7">The sequence shown here is derived from an EMBL/GenBank/DDBJ whole genome shotgun (WGS) entry which is preliminary data.</text>
</comment>
<feature type="compositionally biased region" description="Low complexity" evidence="6">
    <location>
        <begin position="736"/>
        <end position="750"/>
    </location>
</feature>
<feature type="compositionally biased region" description="Polar residues" evidence="6">
    <location>
        <begin position="717"/>
        <end position="735"/>
    </location>
</feature>
<feature type="compositionally biased region" description="Pro residues" evidence="6">
    <location>
        <begin position="115"/>
        <end position="127"/>
    </location>
</feature>
<feature type="region of interest" description="Disordered" evidence="6">
    <location>
        <begin position="683"/>
        <end position="816"/>
    </location>
</feature>
<dbReference type="GO" id="GO:0005634">
    <property type="term" value="C:nucleus"/>
    <property type="evidence" value="ECO:0007669"/>
    <property type="project" value="UniProtKB-SubCell"/>
</dbReference>
<protein>
    <recommendedName>
        <fullName evidence="9">F-box domain-containing protein</fullName>
    </recommendedName>
</protein>
<feature type="compositionally biased region" description="Low complexity" evidence="6">
    <location>
        <begin position="781"/>
        <end position="803"/>
    </location>
</feature>
<feature type="region of interest" description="Disordered" evidence="6">
    <location>
        <begin position="108"/>
        <end position="207"/>
    </location>
</feature>
<keyword evidence="4" id="KW-0804">Transcription</keyword>
<dbReference type="VEuPathDB" id="FungiDB:VP01_1258g5"/>
<organism evidence="7 8">
    <name type="scientific">Puccinia sorghi</name>
    <dbReference type="NCBI Taxonomy" id="27349"/>
    <lineage>
        <taxon>Eukaryota</taxon>
        <taxon>Fungi</taxon>
        <taxon>Dikarya</taxon>
        <taxon>Basidiomycota</taxon>
        <taxon>Pucciniomycotina</taxon>
        <taxon>Pucciniomycetes</taxon>
        <taxon>Pucciniales</taxon>
        <taxon>Pucciniaceae</taxon>
        <taxon>Puccinia</taxon>
    </lineage>
</organism>
<feature type="compositionally biased region" description="Basic and acidic residues" evidence="6">
    <location>
        <begin position="169"/>
        <end position="178"/>
    </location>
</feature>
<evidence type="ECO:0000256" key="2">
    <source>
        <dbReference type="ARBA" id="ARBA00023015"/>
    </source>
</evidence>
<keyword evidence="3" id="KW-0238">DNA-binding</keyword>
<dbReference type="EMBL" id="LAVV01002876">
    <property type="protein sequence ID" value="KNZ62536.1"/>
    <property type="molecule type" value="Genomic_DNA"/>
</dbReference>
<dbReference type="AlphaFoldDB" id="A0A0L6VP97"/>
<sequence>MFAKSFVANVTRAKGKPKFSGETRRLSLRAAGRLSPGTGGFLRVAETVNNQKQIKKLKRQRYLSQGEMAKISDLPPELIHRIIDHVINQSNQQHCPLHHHHHLDHNSLEFDLNHTPPPPQPNQPDHPPSTSTRQPANNNTNPSASHQINRYTNNHNNTNNHNHNNNQDVRTDEQHRFNQENQNENHNSNQNRPHRQNPAANPNNITPFDITDFSISFTSGPIGELGFPAAVPTHTHDFDLDEDEEVPNVSWPDGLPSDPLVIFSLVNRPFQQCAQARLYKNVALYNPWQANLFLRTLNRNKSDCSPFLHQPGYIHASVDIKGKRRAQFGDGQATSPRIYRRLNRLGDHVRSLRFMWTGPASMGKGGGSLICDIIQSCPQLENIGITTALLSQCKEPLFHSLERLSLIKEFSILKNPVENPRKFLWKADEVLIRLFSKWDMLETVELIGLSGRPLDRMESVLRSIPSFNCTLRKICLTRPNLAEIEISKIINTSKATLHTLQITYPSLKLDRKGLYRILLDYTNPNLGSLTIHVSKDWHPINVTRGSATTSAESSNDPAQNPHLLDILFKSASLRSLKSLSIGGPLASSKLFPLLPETIIKLAWEDCSAIQPSSFAKFLSSWSKPTTNGDLESNSAVGVEPVRSLPDLKCCSNQHPPGFIPPPPAIFQGMFGMSMSACSFPWSGSPGGGSSSGVDRPATTWMFGSAGVPPPRWDSARSRSPVNSSGSATNPTRTQASRSNSNLPSHHNPPNGTQSRNSTSAGRSQAPQGQLRSNQAGSSTASNSAPTGQQSSSSSARRPPNSSGLFGPDFKFRKMFD</sequence>
<reference evidence="7 8" key="1">
    <citation type="submission" date="2015-08" db="EMBL/GenBank/DDBJ databases">
        <title>Next Generation Sequencing and Analysis of the Genome of Puccinia sorghi L Schw, the Causal Agent of Maize Common Rust.</title>
        <authorList>
            <person name="Rochi L."/>
            <person name="Burguener G."/>
            <person name="Darino M."/>
            <person name="Turjanski A."/>
            <person name="Kreff E."/>
            <person name="Dieguez M.J."/>
            <person name="Sacco F."/>
        </authorList>
    </citation>
    <scope>NUCLEOTIDE SEQUENCE [LARGE SCALE GENOMIC DNA]</scope>
    <source>
        <strain evidence="7 8">RO10H11247</strain>
    </source>
</reference>
<gene>
    <name evidence="7" type="ORF">VP01_1258g5</name>
</gene>
<evidence type="ECO:0000256" key="4">
    <source>
        <dbReference type="ARBA" id="ARBA00023163"/>
    </source>
</evidence>
<dbReference type="GO" id="GO:0000978">
    <property type="term" value="F:RNA polymerase II cis-regulatory region sequence-specific DNA binding"/>
    <property type="evidence" value="ECO:0007669"/>
    <property type="project" value="TreeGrafter"/>
</dbReference>
<dbReference type="InterPro" id="IPR040223">
    <property type="entry name" value="PAR_bZIP"/>
</dbReference>